<evidence type="ECO:0000313" key="18">
    <source>
        <dbReference type="EMBL" id="SCY77849.1"/>
    </source>
</evidence>
<evidence type="ECO:0000256" key="7">
    <source>
        <dbReference type="ARBA" id="ARBA00022679"/>
    </source>
</evidence>
<evidence type="ECO:0000256" key="10">
    <source>
        <dbReference type="ARBA" id="ARBA00022989"/>
    </source>
</evidence>
<comment type="function">
    <text evidence="1">Could be a virulence factor.</text>
</comment>
<dbReference type="CDD" id="cd09152">
    <property type="entry name" value="PLDc_EcCLS_like_1"/>
    <property type="match status" value="1"/>
</dbReference>
<keyword evidence="12 16" id="KW-0472">Membrane</keyword>
<dbReference type="EC" id="2.7.8.-" evidence="15"/>
<dbReference type="InterPro" id="IPR027379">
    <property type="entry name" value="CLS_N"/>
</dbReference>
<dbReference type="Gene3D" id="3.30.870.10">
    <property type="entry name" value="Endonuclease Chain A"/>
    <property type="match status" value="3"/>
</dbReference>
<evidence type="ECO:0000313" key="19">
    <source>
        <dbReference type="Proteomes" id="UP000199502"/>
    </source>
</evidence>
<evidence type="ECO:0000256" key="6">
    <source>
        <dbReference type="ARBA" id="ARBA00022525"/>
    </source>
</evidence>
<evidence type="ECO:0000256" key="3">
    <source>
        <dbReference type="ARBA" id="ARBA00004651"/>
    </source>
</evidence>
<accession>A0A1G5IQG8</accession>
<dbReference type="RefSeq" id="WP_245686675.1">
    <property type="nucleotide sequence ID" value="NZ_FMVT01000009.1"/>
</dbReference>
<sequence>MRGIAITWAGADDAPIMWPTLFFVFHTSLSLVIVARVLLRPRVDPAVRLAWIMVVEAVPLVGIAAYLLFGEVRMNQADVQRMADARDRLTGLRLPTPALVSDPPERAAPIVAANAAVGGMGAVIGNRLHLLDESDTAIDRMVDAIDRAHDHVHVLFYIWLPDHSGTKIAEAICRAEARGVECRVIVDALGSRALVRSELWDRMQAAGAECVTAFPWGLPFISMLFQRLDLRNHRKIMVIDNRIAFTGSRNCADMAFAIKPRFAPWVDILVSVEGPVVRQLQAIFLGDWMSYTGRDLGHMLQLVEPVEAPGVMAQVVATGPDLRAGSISDCLAGMLHAARERVVVTTPYYVPDAALDAAVRAAARRGVEVTMILPSRNDSLIVGATSEGFYYGLLAAGVKLVLFEGGLLHSKIMTVDGQMAMIGSANLDRRSFELNYEVNMALFDAGTVAELDARQDSYIARAREVTLEEVRRWSTWRRLRNNLLALASPLL</sequence>
<evidence type="ECO:0000256" key="11">
    <source>
        <dbReference type="ARBA" id="ARBA00023098"/>
    </source>
</evidence>
<keyword evidence="13" id="KW-0594">Phospholipid biosynthesis</keyword>
<evidence type="ECO:0000256" key="4">
    <source>
        <dbReference type="ARBA" id="ARBA00022475"/>
    </source>
</evidence>
<dbReference type="GO" id="GO:0005886">
    <property type="term" value="C:plasma membrane"/>
    <property type="evidence" value="ECO:0007669"/>
    <property type="project" value="UniProtKB-SubCell"/>
</dbReference>
<evidence type="ECO:0000256" key="13">
    <source>
        <dbReference type="ARBA" id="ARBA00023209"/>
    </source>
</evidence>
<keyword evidence="14" id="KW-1208">Phospholipid metabolism</keyword>
<dbReference type="AlphaFoldDB" id="A0A1G5IQG8"/>
<organism evidence="18 19">
    <name type="scientific">Paracoccus tibetensis</name>
    <dbReference type="NCBI Taxonomy" id="336292"/>
    <lineage>
        <taxon>Bacteria</taxon>
        <taxon>Pseudomonadati</taxon>
        <taxon>Pseudomonadota</taxon>
        <taxon>Alphaproteobacteria</taxon>
        <taxon>Rhodobacterales</taxon>
        <taxon>Paracoccaceae</taxon>
        <taxon>Paracoccus</taxon>
    </lineage>
</organism>
<evidence type="ECO:0000256" key="14">
    <source>
        <dbReference type="ARBA" id="ARBA00023264"/>
    </source>
</evidence>
<dbReference type="PROSITE" id="PS50035">
    <property type="entry name" value="PLD"/>
    <property type="match status" value="2"/>
</dbReference>
<name>A0A1G5IQG8_9RHOB</name>
<protein>
    <recommendedName>
        <fullName evidence="15">Cardiolipin synthase</fullName>
        <ecNumber evidence="15">2.7.8.-</ecNumber>
    </recommendedName>
</protein>
<reference evidence="18 19" key="1">
    <citation type="submission" date="2016-10" db="EMBL/GenBank/DDBJ databases">
        <authorList>
            <person name="de Groot N.N."/>
        </authorList>
    </citation>
    <scope>NUCLEOTIDE SEQUENCE [LARGE SCALE GENOMIC DNA]</scope>
    <source>
        <strain evidence="18 19">CGMCC 1.8925</strain>
    </source>
</reference>
<dbReference type="Pfam" id="PF13396">
    <property type="entry name" value="PLDc_N"/>
    <property type="match status" value="1"/>
</dbReference>
<evidence type="ECO:0000256" key="2">
    <source>
        <dbReference type="ARBA" id="ARBA00004613"/>
    </source>
</evidence>
<dbReference type="InterPro" id="IPR022924">
    <property type="entry name" value="Cardiolipin_synthase"/>
</dbReference>
<dbReference type="CDD" id="cd09158">
    <property type="entry name" value="PLDc_EcCLS_like_2"/>
    <property type="match status" value="1"/>
</dbReference>
<dbReference type="Pfam" id="PF13091">
    <property type="entry name" value="PLDc_2"/>
    <property type="match status" value="2"/>
</dbReference>
<dbReference type="SUPFAM" id="SSF56024">
    <property type="entry name" value="Phospholipase D/nuclease"/>
    <property type="match status" value="2"/>
</dbReference>
<evidence type="ECO:0000256" key="15">
    <source>
        <dbReference type="NCBIfam" id="TIGR04265"/>
    </source>
</evidence>
<dbReference type="NCBIfam" id="TIGR04265">
    <property type="entry name" value="bac_cardiolipin"/>
    <property type="match status" value="1"/>
</dbReference>
<keyword evidence="6" id="KW-0964">Secreted</keyword>
<evidence type="ECO:0000256" key="12">
    <source>
        <dbReference type="ARBA" id="ARBA00023136"/>
    </source>
</evidence>
<evidence type="ECO:0000256" key="8">
    <source>
        <dbReference type="ARBA" id="ARBA00022692"/>
    </source>
</evidence>
<evidence type="ECO:0000256" key="9">
    <source>
        <dbReference type="ARBA" id="ARBA00022737"/>
    </source>
</evidence>
<keyword evidence="11" id="KW-0443">Lipid metabolism</keyword>
<keyword evidence="4" id="KW-1003">Cell membrane</keyword>
<dbReference type="GO" id="GO:0005576">
    <property type="term" value="C:extracellular region"/>
    <property type="evidence" value="ECO:0007669"/>
    <property type="project" value="UniProtKB-SubCell"/>
</dbReference>
<dbReference type="SMART" id="SM00155">
    <property type="entry name" value="PLDc"/>
    <property type="match status" value="2"/>
</dbReference>
<keyword evidence="8 16" id="KW-0812">Transmembrane</keyword>
<dbReference type="PANTHER" id="PTHR21248:SF22">
    <property type="entry name" value="PHOSPHOLIPASE D"/>
    <property type="match status" value="1"/>
</dbReference>
<keyword evidence="10 16" id="KW-1133">Transmembrane helix</keyword>
<evidence type="ECO:0000256" key="5">
    <source>
        <dbReference type="ARBA" id="ARBA00022516"/>
    </source>
</evidence>
<dbReference type="STRING" id="336292.SAMN05660710_02735"/>
<feature type="domain" description="PLD phosphodiesterase" evidence="17">
    <location>
        <begin position="228"/>
        <end position="255"/>
    </location>
</feature>
<keyword evidence="9" id="KW-0677">Repeat</keyword>
<dbReference type="GO" id="GO:0008808">
    <property type="term" value="F:cardiolipin synthase activity"/>
    <property type="evidence" value="ECO:0007669"/>
    <property type="project" value="UniProtKB-UniRule"/>
</dbReference>
<dbReference type="InterPro" id="IPR025202">
    <property type="entry name" value="PLD-like_dom"/>
</dbReference>
<keyword evidence="19" id="KW-1185">Reference proteome</keyword>
<dbReference type="InterPro" id="IPR001736">
    <property type="entry name" value="PLipase_D/transphosphatidylase"/>
</dbReference>
<evidence type="ECO:0000256" key="16">
    <source>
        <dbReference type="SAM" id="Phobius"/>
    </source>
</evidence>
<keyword evidence="5" id="KW-0444">Lipid biosynthesis</keyword>
<gene>
    <name evidence="18" type="ORF">SAMN05660710_02735</name>
</gene>
<evidence type="ECO:0000256" key="1">
    <source>
        <dbReference type="ARBA" id="ARBA00003145"/>
    </source>
</evidence>
<feature type="domain" description="PLD phosphodiesterase" evidence="17">
    <location>
        <begin position="404"/>
        <end position="431"/>
    </location>
</feature>
<keyword evidence="7" id="KW-0808">Transferase</keyword>
<dbReference type="Proteomes" id="UP000199502">
    <property type="component" value="Unassembled WGS sequence"/>
</dbReference>
<feature type="transmembrane region" description="Helical" evidence="16">
    <location>
        <begin position="46"/>
        <end position="69"/>
    </location>
</feature>
<dbReference type="GO" id="GO:0032049">
    <property type="term" value="P:cardiolipin biosynthetic process"/>
    <property type="evidence" value="ECO:0007669"/>
    <property type="project" value="UniProtKB-UniRule"/>
</dbReference>
<proteinExistence type="predicted"/>
<dbReference type="EMBL" id="FMVT01000009">
    <property type="protein sequence ID" value="SCY77849.1"/>
    <property type="molecule type" value="Genomic_DNA"/>
</dbReference>
<evidence type="ECO:0000259" key="17">
    <source>
        <dbReference type="PROSITE" id="PS50035"/>
    </source>
</evidence>
<dbReference type="PANTHER" id="PTHR21248">
    <property type="entry name" value="CARDIOLIPIN SYNTHASE"/>
    <property type="match status" value="1"/>
</dbReference>
<comment type="subcellular location">
    <subcellularLocation>
        <location evidence="3">Cell membrane</location>
        <topology evidence="3">Multi-pass membrane protein</topology>
    </subcellularLocation>
    <subcellularLocation>
        <location evidence="2">Secreted</location>
    </subcellularLocation>
</comment>
<feature type="transmembrane region" description="Helical" evidence="16">
    <location>
        <begin position="16"/>
        <end position="39"/>
    </location>
</feature>